<dbReference type="Pfam" id="PF12440">
    <property type="entry name" value="MAGE_N"/>
    <property type="match status" value="1"/>
</dbReference>
<evidence type="ECO:0000259" key="2">
    <source>
        <dbReference type="PROSITE" id="PS50838"/>
    </source>
</evidence>
<dbReference type="RefSeq" id="XP_004645952.1">
    <property type="nucleotide sequence ID" value="XM_004645895.1"/>
</dbReference>
<feature type="compositionally biased region" description="Low complexity" evidence="1">
    <location>
        <begin position="45"/>
        <end position="56"/>
    </location>
</feature>
<keyword evidence="3" id="KW-1185">Reference proteome</keyword>
<dbReference type="PANTHER" id="PTHR11736:SF164">
    <property type="entry name" value="MELANOMA-ASSOCIATED ANTIGEN B1"/>
    <property type="match status" value="1"/>
</dbReference>
<dbReference type="InterPro" id="IPR037445">
    <property type="entry name" value="MAGE"/>
</dbReference>
<dbReference type="Proteomes" id="UP000515203">
    <property type="component" value="Unplaced"/>
</dbReference>
<dbReference type="AlphaFoldDB" id="A0A6P3FHI0"/>
<evidence type="ECO:0000313" key="4">
    <source>
        <dbReference type="RefSeq" id="XP_004645952.1"/>
    </source>
</evidence>
<dbReference type="GO" id="GO:0000122">
    <property type="term" value="P:negative regulation of transcription by RNA polymerase II"/>
    <property type="evidence" value="ECO:0007669"/>
    <property type="project" value="TreeGrafter"/>
</dbReference>
<gene>
    <name evidence="4" type="primary">LOC101564295</name>
</gene>
<dbReference type="InParanoid" id="A0A6P3FHI0"/>
<feature type="region of interest" description="Disordered" evidence="1">
    <location>
        <begin position="1"/>
        <end position="99"/>
    </location>
</feature>
<dbReference type="GO" id="GO:0005634">
    <property type="term" value="C:nucleus"/>
    <property type="evidence" value="ECO:0007669"/>
    <property type="project" value="TreeGrafter"/>
</dbReference>
<proteinExistence type="predicted"/>
<dbReference type="OrthoDB" id="205198at2759"/>
<dbReference type="SMART" id="SM01392">
    <property type="entry name" value="MAGE_N"/>
    <property type="match status" value="1"/>
</dbReference>
<evidence type="ECO:0000313" key="3">
    <source>
        <dbReference type="Proteomes" id="UP000515203"/>
    </source>
</evidence>
<dbReference type="InterPro" id="IPR002190">
    <property type="entry name" value="MHD_dom"/>
</dbReference>
<dbReference type="FunFam" id="1.10.10.1210:FF:000001">
    <property type="entry name" value="melanoma-associated antigen D1"/>
    <property type="match status" value="1"/>
</dbReference>
<dbReference type="PROSITE" id="PS50838">
    <property type="entry name" value="MAGE"/>
    <property type="match status" value="1"/>
</dbReference>
<dbReference type="Gene3D" id="1.10.10.1210">
    <property type="entry name" value="MAGE homology domain, winged helix WH2 motif"/>
    <property type="match status" value="1"/>
</dbReference>
<feature type="compositionally biased region" description="Basic residues" evidence="1">
    <location>
        <begin position="1"/>
        <end position="13"/>
    </location>
</feature>
<dbReference type="InterPro" id="IPR041899">
    <property type="entry name" value="MAGE_WH2"/>
</dbReference>
<evidence type="ECO:0000256" key="1">
    <source>
        <dbReference type="SAM" id="MobiDB-lite"/>
    </source>
</evidence>
<sequence length="347" mass="38248">MPRGHKSKLRARAKRDQARGHRQAVQDAQETAAKEDSPSCSSPIAAGDAAAGDAAGLPQESPGVPPTSTGAAASAPASVSSKRSDKGPKKRGQAKEAAASSNVRPYGAILTKDILVKKADVVMKYLMYKYKMKEPILKWEMLKIIHKRFREQFPEIIQIASGRMELIFGLELKELNPGSGSYSLTTVLDLPTDKSQANDFPRTGLIMSLLGIIFLHDYSAPEKDVWEFLSMFGITDKKKHFIFGDVRKLITKDLVQEKYVEYNQVPGSDPACYQFQWGPRAYAETSKMKVLEFLAKVTCSEVRDYPCCYAEALKDEKERAQAKSAAMSEAKAQARPRSKASSSLSTT</sequence>
<feature type="region of interest" description="Disordered" evidence="1">
    <location>
        <begin position="324"/>
        <end position="347"/>
    </location>
</feature>
<dbReference type="InterPro" id="IPR021072">
    <property type="entry name" value="MAGE_N"/>
</dbReference>
<dbReference type="InterPro" id="IPR041898">
    <property type="entry name" value="MAGE_WH1"/>
</dbReference>
<protein>
    <submittedName>
        <fullName evidence="4">Melanoma-associated antigen B2-like</fullName>
    </submittedName>
</protein>
<dbReference type="GeneID" id="101564295"/>
<name>A0A6P3FHI0_OCTDE</name>
<organism evidence="3 4">
    <name type="scientific">Octodon degus</name>
    <name type="common">Degu</name>
    <name type="synonym">Sciurus degus</name>
    <dbReference type="NCBI Taxonomy" id="10160"/>
    <lineage>
        <taxon>Eukaryota</taxon>
        <taxon>Metazoa</taxon>
        <taxon>Chordata</taxon>
        <taxon>Craniata</taxon>
        <taxon>Vertebrata</taxon>
        <taxon>Euteleostomi</taxon>
        <taxon>Mammalia</taxon>
        <taxon>Eutheria</taxon>
        <taxon>Euarchontoglires</taxon>
        <taxon>Glires</taxon>
        <taxon>Rodentia</taxon>
        <taxon>Hystricomorpha</taxon>
        <taxon>Octodontidae</taxon>
        <taxon>Octodon</taxon>
    </lineage>
</organism>
<dbReference type="PANTHER" id="PTHR11736">
    <property type="entry name" value="MELANOMA-ASSOCIATED ANTIGEN MAGE ANTIGEN"/>
    <property type="match status" value="1"/>
</dbReference>
<dbReference type="Pfam" id="PF01454">
    <property type="entry name" value="MAGE"/>
    <property type="match status" value="1"/>
</dbReference>
<feature type="compositionally biased region" description="Low complexity" evidence="1">
    <location>
        <begin position="66"/>
        <end position="81"/>
    </location>
</feature>
<feature type="domain" description="MAGE" evidence="2">
    <location>
        <begin position="115"/>
        <end position="312"/>
    </location>
</feature>
<dbReference type="SMART" id="SM01373">
    <property type="entry name" value="MAGE"/>
    <property type="match status" value="1"/>
</dbReference>
<reference evidence="4" key="1">
    <citation type="submission" date="2025-08" db="UniProtKB">
        <authorList>
            <consortium name="RefSeq"/>
        </authorList>
    </citation>
    <scope>IDENTIFICATION</scope>
</reference>
<accession>A0A6P3FHI0</accession>
<dbReference type="Gene3D" id="1.10.10.1200">
    <property type="entry name" value="MAGE homology domain, winged helix WH1 motif"/>
    <property type="match status" value="1"/>
</dbReference>